<dbReference type="Pfam" id="PF04672">
    <property type="entry name" value="Methyltransf_19"/>
    <property type="match status" value="1"/>
</dbReference>
<protein>
    <submittedName>
        <fullName evidence="1">SAM-dependent methyltransferase</fullName>
        <ecNumber evidence="1">2.1.1.-</ecNumber>
    </submittedName>
</protein>
<accession>A0ABW3CBR9</accession>
<dbReference type="EMBL" id="JBHTIR010000915">
    <property type="protein sequence ID" value="MFD0851936.1"/>
    <property type="molecule type" value="Genomic_DNA"/>
</dbReference>
<sequence>VDNDPIVLVHARALLTDSPSTRVIKADLREPAGILGHEDIQGFIDFDQPVALLMLAILHFVPDEADPYGIVETLKRPLRAGSYVVLSHGHAGKVSHDVEAQVRGAYGRTGAGDIIPRPPERVMPFFDGCDLLPPGLVPVEDWDPGTDFFEPELTLGGFIGGVGRVRGAHGLPG</sequence>
<proteinExistence type="predicted"/>
<keyword evidence="1" id="KW-0489">Methyltransferase</keyword>
<dbReference type="Proteomes" id="UP001597083">
    <property type="component" value="Unassembled WGS sequence"/>
</dbReference>
<reference evidence="2" key="1">
    <citation type="journal article" date="2019" name="Int. J. Syst. Evol. Microbiol.">
        <title>The Global Catalogue of Microorganisms (GCM) 10K type strain sequencing project: providing services to taxonomists for standard genome sequencing and annotation.</title>
        <authorList>
            <consortium name="The Broad Institute Genomics Platform"/>
            <consortium name="The Broad Institute Genome Sequencing Center for Infectious Disease"/>
            <person name="Wu L."/>
            <person name="Ma J."/>
        </authorList>
    </citation>
    <scope>NUCLEOTIDE SEQUENCE [LARGE SCALE GENOMIC DNA]</scope>
    <source>
        <strain evidence="2">JCM 31696</strain>
    </source>
</reference>
<dbReference type="EC" id="2.1.1.-" evidence="1"/>
<organism evidence="1 2">
    <name type="scientific">Actinomadura adrarensis</name>
    <dbReference type="NCBI Taxonomy" id="1819600"/>
    <lineage>
        <taxon>Bacteria</taxon>
        <taxon>Bacillati</taxon>
        <taxon>Actinomycetota</taxon>
        <taxon>Actinomycetes</taxon>
        <taxon>Streptosporangiales</taxon>
        <taxon>Thermomonosporaceae</taxon>
        <taxon>Actinomadura</taxon>
    </lineage>
</organism>
<keyword evidence="1" id="KW-0808">Transferase</keyword>
<name>A0ABW3CBR9_9ACTN</name>
<dbReference type="GO" id="GO:0008168">
    <property type="term" value="F:methyltransferase activity"/>
    <property type="evidence" value="ECO:0007669"/>
    <property type="project" value="UniProtKB-KW"/>
</dbReference>
<dbReference type="InterPro" id="IPR006764">
    <property type="entry name" value="SAM_dep_MeTrfase_SAV2177_type"/>
</dbReference>
<evidence type="ECO:0000313" key="1">
    <source>
        <dbReference type="EMBL" id="MFD0851936.1"/>
    </source>
</evidence>
<dbReference type="SUPFAM" id="SSF53335">
    <property type="entry name" value="S-adenosyl-L-methionine-dependent methyltransferases"/>
    <property type="match status" value="1"/>
</dbReference>
<dbReference type="Gene3D" id="3.40.50.150">
    <property type="entry name" value="Vaccinia Virus protein VP39"/>
    <property type="match status" value="1"/>
</dbReference>
<evidence type="ECO:0000313" key="2">
    <source>
        <dbReference type="Proteomes" id="UP001597083"/>
    </source>
</evidence>
<feature type="non-terminal residue" evidence="1">
    <location>
        <position position="1"/>
    </location>
</feature>
<comment type="caution">
    <text evidence="1">The sequence shown here is derived from an EMBL/GenBank/DDBJ whole genome shotgun (WGS) entry which is preliminary data.</text>
</comment>
<dbReference type="GO" id="GO:0032259">
    <property type="term" value="P:methylation"/>
    <property type="evidence" value="ECO:0007669"/>
    <property type="project" value="UniProtKB-KW"/>
</dbReference>
<gene>
    <name evidence="1" type="ORF">ACFQ07_06870</name>
</gene>
<dbReference type="InterPro" id="IPR029063">
    <property type="entry name" value="SAM-dependent_MTases_sf"/>
</dbReference>
<keyword evidence="2" id="KW-1185">Reference proteome</keyword>